<evidence type="ECO:0000259" key="4">
    <source>
        <dbReference type="PROSITE" id="PS50987"/>
    </source>
</evidence>
<evidence type="ECO:0000313" key="5">
    <source>
        <dbReference type="EMBL" id="SEP83273.1"/>
    </source>
</evidence>
<dbReference type="PANTHER" id="PTHR43132:SF2">
    <property type="entry name" value="ARSENICAL RESISTANCE OPERON REPRESSOR ARSR-RELATED"/>
    <property type="match status" value="1"/>
</dbReference>
<dbReference type="SUPFAM" id="SSF46785">
    <property type="entry name" value="Winged helix' DNA-binding domain"/>
    <property type="match status" value="1"/>
</dbReference>
<dbReference type="GO" id="GO:0003677">
    <property type="term" value="F:DNA binding"/>
    <property type="evidence" value="ECO:0007669"/>
    <property type="project" value="UniProtKB-KW"/>
</dbReference>
<dbReference type="CDD" id="cd00090">
    <property type="entry name" value="HTH_ARSR"/>
    <property type="match status" value="1"/>
</dbReference>
<dbReference type="GO" id="GO:0003700">
    <property type="term" value="F:DNA-binding transcription factor activity"/>
    <property type="evidence" value="ECO:0007669"/>
    <property type="project" value="InterPro"/>
</dbReference>
<feature type="domain" description="HTH arsR-type" evidence="4">
    <location>
        <begin position="6"/>
        <end position="99"/>
    </location>
</feature>
<dbReference type="AlphaFoldDB" id="A0A1H9B3N2"/>
<keyword evidence="2" id="KW-0238">DNA-binding</keyword>
<sequence length="99" mass="10793">MKSIDVEAAEVLEKVSVIKVLAHPIRYSIALALYHNGTLNVGAIQDVLSLPQSTVSQHISKLREARVVTASREGTKIFYELSNPIAPSSLISNAYNFAQ</sequence>
<dbReference type="SMART" id="SM00418">
    <property type="entry name" value="HTH_ARSR"/>
    <property type="match status" value="1"/>
</dbReference>
<protein>
    <submittedName>
        <fullName evidence="5">Transcriptional regulator, ArsR family</fullName>
    </submittedName>
</protein>
<dbReference type="RefSeq" id="WP_092570601.1">
    <property type="nucleotide sequence ID" value="NZ_FOEN01000002.1"/>
</dbReference>
<evidence type="ECO:0000313" key="6">
    <source>
        <dbReference type="Proteomes" id="UP000198833"/>
    </source>
</evidence>
<dbReference type="PRINTS" id="PR00778">
    <property type="entry name" value="HTHARSR"/>
</dbReference>
<dbReference type="PANTHER" id="PTHR43132">
    <property type="entry name" value="ARSENICAL RESISTANCE OPERON REPRESSOR ARSR-RELATED"/>
    <property type="match status" value="1"/>
</dbReference>
<dbReference type="OrthoDB" id="9802016at2"/>
<evidence type="ECO:0000256" key="2">
    <source>
        <dbReference type="ARBA" id="ARBA00023125"/>
    </source>
</evidence>
<proteinExistence type="predicted"/>
<organism evidence="5 6">
    <name type="scientific">Ignavigranum ruoffiae</name>
    <dbReference type="NCBI Taxonomy" id="89093"/>
    <lineage>
        <taxon>Bacteria</taxon>
        <taxon>Bacillati</taxon>
        <taxon>Bacillota</taxon>
        <taxon>Bacilli</taxon>
        <taxon>Lactobacillales</taxon>
        <taxon>Aerococcaceae</taxon>
        <taxon>Ignavigranum</taxon>
    </lineage>
</organism>
<dbReference type="Pfam" id="PF12840">
    <property type="entry name" value="HTH_20"/>
    <property type="match status" value="1"/>
</dbReference>
<keyword evidence="6" id="KW-1185">Reference proteome</keyword>
<keyword evidence="3" id="KW-0804">Transcription</keyword>
<gene>
    <name evidence="5" type="ORF">SAMN04488558_102149</name>
</gene>
<accession>A0A1H9B3N2</accession>
<dbReference type="PROSITE" id="PS50987">
    <property type="entry name" value="HTH_ARSR_2"/>
    <property type="match status" value="1"/>
</dbReference>
<dbReference type="InterPro" id="IPR011991">
    <property type="entry name" value="ArsR-like_HTH"/>
</dbReference>
<dbReference type="Proteomes" id="UP000198833">
    <property type="component" value="Unassembled WGS sequence"/>
</dbReference>
<evidence type="ECO:0000256" key="3">
    <source>
        <dbReference type="ARBA" id="ARBA00023163"/>
    </source>
</evidence>
<dbReference type="STRING" id="89093.SAMN04488558_102149"/>
<dbReference type="EMBL" id="FOEN01000002">
    <property type="protein sequence ID" value="SEP83273.1"/>
    <property type="molecule type" value="Genomic_DNA"/>
</dbReference>
<evidence type="ECO:0000256" key="1">
    <source>
        <dbReference type="ARBA" id="ARBA00023015"/>
    </source>
</evidence>
<name>A0A1H9B3N2_9LACT</name>
<dbReference type="InterPro" id="IPR036388">
    <property type="entry name" value="WH-like_DNA-bd_sf"/>
</dbReference>
<dbReference type="InterPro" id="IPR036390">
    <property type="entry name" value="WH_DNA-bd_sf"/>
</dbReference>
<dbReference type="Gene3D" id="1.10.10.10">
    <property type="entry name" value="Winged helix-like DNA-binding domain superfamily/Winged helix DNA-binding domain"/>
    <property type="match status" value="1"/>
</dbReference>
<dbReference type="NCBIfam" id="NF033788">
    <property type="entry name" value="HTH_metalloreg"/>
    <property type="match status" value="1"/>
</dbReference>
<dbReference type="InterPro" id="IPR051011">
    <property type="entry name" value="Metal_resp_trans_reg"/>
</dbReference>
<reference evidence="5 6" key="1">
    <citation type="submission" date="2016-10" db="EMBL/GenBank/DDBJ databases">
        <authorList>
            <person name="de Groot N.N."/>
        </authorList>
    </citation>
    <scope>NUCLEOTIDE SEQUENCE [LARGE SCALE GENOMIC DNA]</scope>
    <source>
        <strain evidence="5 6">DSM 15695</strain>
    </source>
</reference>
<dbReference type="InterPro" id="IPR001845">
    <property type="entry name" value="HTH_ArsR_DNA-bd_dom"/>
</dbReference>
<keyword evidence="1" id="KW-0805">Transcription regulation</keyword>